<dbReference type="PROSITE" id="PS50977">
    <property type="entry name" value="HTH_TETR_2"/>
    <property type="match status" value="1"/>
</dbReference>
<dbReference type="Proteomes" id="UP000093053">
    <property type="component" value="Chromosome"/>
</dbReference>
<gene>
    <name evidence="7" type="ORF">BBK82_41530</name>
</gene>
<dbReference type="InterPro" id="IPR023772">
    <property type="entry name" value="DNA-bd_HTH_TetR-type_CS"/>
</dbReference>
<evidence type="ECO:0000256" key="2">
    <source>
        <dbReference type="ARBA" id="ARBA00023015"/>
    </source>
</evidence>
<keyword evidence="1" id="KW-0678">Repressor</keyword>
<dbReference type="GO" id="GO:0003700">
    <property type="term" value="F:DNA-binding transcription factor activity"/>
    <property type="evidence" value="ECO:0007669"/>
    <property type="project" value="TreeGrafter"/>
</dbReference>
<keyword evidence="2" id="KW-0805">Transcription regulation</keyword>
<dbReference type="Gene3D" id="1.10.357.10">
    <property type="entry name" value="Tetracycline Repressor, domain 2"/>
    <property type="match status" value="1"/>
</dbReference>
<accession>A0A1B2HUS9</accession>
<keyword evidence="8" id="KW-1185">Reference proteome</keyword>
<evidence type="ECO:0000313" key="7">
    <source>
        <dbReference type="EMBL" id="ANZ41481.1"/>
    </source>
</evidence>
<dbReference type="PANTHER" id="PTHR30055:SF234">
    <property type="entry name" value="HTH-TYPE TRANSCRIPTIONAL REGULATOR BETI"/>
    <property type="match status" value="1"/>
</dbReference>
<sequence length="194" mass="21107">MSVGKRDQILRTAVELAKAEGLTALSVRSVAAAAGVGATTLRNYFPSQALLHEAVAAEIVTFTLEDRHIADASRPPVERLAECLEQFLPLPGQVETSLHGWLEYYRLSFGPEASTATKELLLSGRRASVQVLTRWLEVLAAEGHLADDAVDDRVTGLLVVVDGIHLTMLTDPERLDLDKAKRLLREQATTLLSA</sequence>
<dbReference type="PANTHER" id="PTHR30055">
    <property type="entry name" value="HTH-TYPE TRANSCRIPTIONAL REGULATOR RUTR"/>
    <property type="match status" value="1"/>
</dbReference>
<name>A0A1B2HUS9_9PSEU</name>
<feature type="domain" description="HTH tetR-type" evidence="6">
    <location>
        <begin position="3"/>
        <end position="63"/>
    </location>
</feature>
<dbReference type="AlphaFoldDB" id="A0A1B2HUS9"/>
<evidence type="ECO:0000256" key="4">
    <source>
        <dbReference type="ARBA" id="ARBA00023163"/>
    </source>
</evidence>
<dbReference type="PROSITE" id="PS01081">
    <property type="entry name" value="HTH_TETR_1"/>
    <property type="match status" value="1"/>
</dbReference>
<dbReference type="InterPro" id="IPR050109">
    <property type="entry name" value="HTH-type_TetR-like_transc_reg"/>
</dbReference>
<dbReference type="InterPro" id="IPR001647">
    <property type="entry name" value="HTH_TetR"/>
</dbReference>
<reference evidence="7 8" key="1">
    <citation type="submission" date="2016-07" db="EMBL/GenBank/DDBJ databases">
        <title>Complete genome sequence of the Lentzea guizhouensis DHS C013.</title>
        <authorList>
            <person name="Cao C."/>
        </authorList>
    </citation>
    <scope>NUCLEOTIDE SEQUENCE [LARGE SCALE GENOMIC DNA]</scope>
    <source>
        <strain evidence="7 8">DHS C013</strain>
    </source>
</reference>
<keyword evidence="3 5" id="KW-0238">DNA-binding</keyword>
<dbReference type="Pfam" id="PF00440">
    <property type="entry name" value="TetR_N"/>
    <property type="match status" value="1"/>
</dbReference>
<dbReference type="RefSeq" id="WP_065919816.1">
    <property type="nucleotide sequence ID" value="NZ_CP016793.1"/>
</dbReference>
<evidence type="ECO:0000256" key="3">
    <source>
        <dbReference type="ARBA" id="ARBA00023125"/>
    </source>
</evidence>
<evidence type="ECO:0000256" key="1">
    <source>
        <dbReference type="ARBA" id="ARBA00022491"/>
    </source>
</evidence>
<dbReference type="InterPro" id="IPR039538">
    <property type="entry name" value="BetI_C"/>
</dbReference>
<evidence type="ECO:0000256" key="5">
    <source>
        <dbReference type="PROSITE-ProRule" id="PRU00335"/>
    </source>
</evidence>
<protein>
    <recommendedName>
        <fullName evidence="6">HTH tetR-type domain-containing protein</fullName>
    </recommendedName>
</protein>
<dbReference type="STRING" id="1586287.BBK82_41530"/>
<dbReference type="Pfam" id="PF13977">
    <property type="entry name" value="TetR_C_6"/>
    <property type="match status" value="1"/>
</dbReference>
<dbReference type="InterPro" id="IPR036271">
    <property type="entry name" value="Tet_transcr_reg_TetR-rel_C_sf"/>
</dbReference>
<dbReference type="GO" id="GO:0000976">
    <property type="term" value="F:transcription cis-regulatory region binding"/>
    <property type="evidence" value="ECO:0007669"/>
    <property type="project" value="TreeGrafter"/>
</dbReference>
<dbReference type="EMBL" id="CP016793">
    <property type="protein sequence ID" value="ANZ41481.1"/>
    <property type="molecule type" value="Genomic_DNA"/>
</dbReference>
<keyword evidence="4" id="KW-0804">Transcription</keyword>
<dbReference type="InterPro" id="IPR009057">
    <property type="entry name" value="Homeodomain-like_sf"/>
</dbReference>
<proteinExistence type="predicted"/>
<organism evidence="7 8">
    <name type="scientific">Lentzea guizhouensis</name>
    <dbReference type="NCBI Taxonomy" id="1586287"/>
    <lineage>
        <taxon>Bacteria</taxon>
        <taxon>Bacillati</taxon>
        <taxon>Actinomycetota</taxon>
        <taxon>Actinomycetes</taxon>
        <taxon>Pseudonocardiales</taxon>
        <taxon>Pseudonocardiaceae</taxon>
        <taxon>Lentzea</taxon>
    </lineage>
</organism>
<dbReference type="SUPFAM" id="SSF48498">
    <property type="entry name" value="Tetracyclin repressor-like, C-terminal domain"/>
    <property type="match status" value="1"/>
</dbReference>
<dbReference type="SUPFAM" id="SSF46689">
    <property type="entry name" value="Homeodomain-like"/>
    <property type="match status" value="1"/>
</dbReference>
<evidence type="ECO:0000259" key="6">
    <source>
        <dbReference type="PROSITE" id="PS50977"/>
    </source>
</evidence>
<dbReference type="KEGG" id="led:BBK82_41530"/>
<evidence type="ECO:0000313" key="8">
    <source>
        <dbReference type="Proteomes" id="UP000093053"/>
    </source>
</evidence>
<feature type="DNA-binding region" description="H-T-H motif" evidence="5">
    <location>
        <begin position="26"/>
        <end position="45"/>
    </location>
</feature>